<dbReference type="InterPro" id="IPR036291">
    <property type="entry name" value="NAD(P)-bd_dom_sf"/>
</dbReference>
<evidence type="ECO:0000259" key="1">
    <source>
        <dbReference type="Pfam" id="PF22917"/>
    </source>
</evidence>
<dbReference type="Gene3D" id="3.40.50.720">
    <property type="entry name" value="NAD(P)-binding Rossmann-like Domain"/>
    <property type="match status" value="2"/>
</dbReference>
<dbReference type="CDD" id="cd08948">
    <property type="entry name" value="5beta-POR_like_SDR_a"/>
    <property type="match status" value="1"/>
</dbReference>
<dbReference type="PANTHER" id="PTHR32487:SF0">
    <property type="entry name" value="3-OXO-DELTA(4,5)-STEROID 5-BETA-REDUCTASE"/>
    <property type="match status" value="1"/>
</dbReference>
<dbReference type="VEuPathDB" id="FungiDB:FOZG_13280"/>
<evidence type="ECO:0000313" key="2">
    <source>
        <dbReference type="EMBL" id="SCO76953.1"/>
    </source>
</evidence>
<dbReference type="VEuPathDB" id="FungiDB:FOIG_10104"/>
<dbReference type="VEuPathDB" id="FungiDB:HZS61_002685"/>
<accession>A0A2H3T5G9</accession>
<dbReference type="VEuPathDB" id="FungiDB:FOIG_09114"/>
<organism evidence="2 3">
    <name type="scientific">Fusarium oxysporum</name>
    <name type="common">Fusarium vascular wilt</name>
    <dbReference type="NCBI Taxonomy" id="5507"/>
    <lineage>
        <taxon>Eukaryota</taxon>
        <taxon>Fungi</taxon>
        <taxon>Dikarya</taxon>
        <taxon>Ascomycota</taxon>
        <taxon>Pezizomycotina</taxon>
        <taxon>Sordariomycetes</taxon>
        <taxon>Hypocreomycetidae</taxon>
        <taxon>Hypocreales</taxon>
        <taxon>Nectriaceae</taxon>
        <taxon>Fusarium</taxon>
        <taxon>Fusarium oxysporum species complex</taxon>
    </lineage>
</organism>
<reference evidence="3" key="1">
    <citation type="submission" date="2016-09" db="EMBL/GenBank/DDBJ databases">
        <authorList>
            <person name="Guldener U."/>
        </authorList>
    </citation>
    <scope>NUCLEOTIDE SEQUENCE [LARGE SCALE GENOMIC DNA]</scope>
    <source>
        <strain evidence="3">V64-1</strain>
    </source>
</reference>
<dbReference type="Pfam" id="PF22917">
    <property type="entry name" value="PRISE"/>
    <property type="match status" value="1"/>
</dbReference>
<dbReference type="OrthoDB" id="2130169at2759"/>
<dbReference type="VEuPathDB" id="FungiDB:FOC1_g10009808"/>
<dbReference type="AlphaFoldDB" id="A0A2H3T5G9"/>
<dbReference type="InterPro" id="IPR055222">
    <property type="entry name" value="PRISE-like_Rossmann-fold"/>
</dbReference>
<dbReference type="VEuPathDB" id="FungiDB:FOC4_g10005018"/>
<protein>
    <submittedName>
        <fullName evidence="2">Related to NAD dependent epimerase/dehydratase family protein</fullName>
    </submittedName>
</protein>
<sequence>MPSAMVTGATGITGSAIVHHLLKDPSYDVIYSFSRSNPGRQDPKIRHVTIDLQGSAQDMAKTLQGVSAEHIYFCAYLASDDPNELYQVNVALLSNFLQALDITGATSKIKRFILTCGFKQYGVHLGAAKQPFLESDPLPENEAGGVSWPPNFYYEQQRILARAAEEGSFEWIVTLPEDVLGYARGNFMNEATSIGLYCAVNKALPGSELPFPGSKANYFTFNCWTSANLHAKFCLWAATAPKAGNNIFNVMNGDTESFQNLWPRLAARFGCTIPDPMFPCGGVPGTRGFKNYESSTIKLQNKPPLKVQEFTLGISSDASVKESPTLFLQVDPKKWAKRNDVLEAWGNLRDKYHLDQNAWEKATWNFLVLTMGRDWSCVASMSKARKLGWTGTGATGYIGGDFLYEAYHTRPTWEISALVRSEAAVSSLQEKYPRIRVVRGDLDSADLLRDEAQRADIVLHFANCDHEASAKALLEGIAHHTADRPGWYIHTSGTGILTFEDGRNHTCGIRRDKVFNDWTGVSELISLPYDAFHRNVDSIVTATIEDVPKYFKTAIVCPCCIYGGGRGPGNRSSTQVYTMATHILERGRGFVVGEENGNVTWGDISEAITEAAFKNGYIPTKDLDVLDWDATGALDPKGPYRWGSNSRGYALRAIKLLGWQPEQPGLLDNIEDIVTLQQARCASRK</sequence>
<evidence type="ECO:0000313" key="3">
    <source>
        <dbReference type="Proteomes" id="UP000219369"/>
    </source>
</evidence>
<dbReference type="VEuPathDB" id="FungiDB:FOC1_g10007772"/>
<dbReference type="PANTHER" id="PTHR32487">
    <property type="entry name" value="3-OXO-DELTA(4,5)-STEROID 5-BETA-REDUCTASE"/>
    <property type="match status" value="1"/>
</dbReference>
<gene>
    <name evidence="2" type="ORF">FRV6_01165</name>
</gene>
<feature type="domain" description="PRISE-like Rossmann-fold" evidence="1">
    <location>
        <begin position="4"/>
        <end position="271"/>
    </location>
</feature>
<dbReference type="VEuPathDB" id="FungiDB:FOMG_14706"/>
<dbReference type="Proteomes" id="UP000219369">
    <property type="component" value="Unassembled WGS sequence"/>
</dbReference>
<dbReference type="SUPFAM" id="SSF51735">
    <property type="entry name" value="NAD(P)-binding Rossmann-fold domains"/>
    <property type="match status" value="2"/>
</dbReference>
<name>A0A2H3T5G9_FUSOX</name>
<dbReference type="VEuPathDB" id="FungiDB:FOC4_g10008883"/>
<dbReference type="EMBL" id="FMJY01000001">
    <property type="protein sequence ID" value="SCO76953.1"/>
    <property type="molecule type" value="Genomic_DNA"/>
</dbReference>
<dbReference type="VEuPathDB" id="FungiDB:FOXG_12194"/>
<proteinExistence type="predicted"/>
<dbReference type="VEuPathDB" id="FungiDB:FOXG_09710"/>
<dbReference type="VEuPathDB" id="FungiDB:HZS61_006765"/>